<dbReference type="Gene3D" id="3.40.50.850">
    <property type="entry name" value="Isochorismatase-like"/>
    <property type="match status" value="1"/>
</dbReference>
<dbReference type="OrthoDB" id="9796958at2"/>
<keyword evidence="3" id="KW-1185">Reference proteome</keyword>
<proteinExistence type="predicted"/>
<sequence length="181" mass="19758">MLLDARRSLLLVVDVQERLLPAIHEGAAVEAACRWLVGLAGELAVPVLASEQYPKGLGRTVASLRASIPAEAFMEKVHFSCAAAPQCAPRIEASGRDQVVIAGIEAHVCVLQTALGLLGQGREVYVVADAVGSRAVQNRDLGLARMRQEGVRVVSREMVAFEWLREAGTERFRRISREYLR</sequence>
<dbReference type="InterPro" id="IPR050993">
    <property type="entry name" value="Isochorismatase_domain"/>
</dbReference>
<organism evidence="2 3">
    <name type="scientific">Inmirania thermothiophila</name>
    <dbReference type="NCBI Taxonomy" id="1750597"/>
    <lineage>
        <taxon>Bacteria</taxon>
        <taxon>Pseudomonadati</taxon>
        <taxon>Pseudomonadota</taxon>
        <taxon>Gammaproteobacteria</taxon>
        <taxon>Chromatiales</taxon>
        <taxon>Ectothiorhodospiraceae</taxon>
        <taxon>Inmirania</taxon>
    </lineage>
</organism>
<dbReference type="SUPFAM" id="SSF52499">
    <property type="entry name" value="Isochorismatase-like hydrolases"/>
    <property type="match status" value="1"/>
</dbReference>
<accession>A0A3N1Y1M6</accession>
<dbReference type="AlphaFoldDB" id="A0A3N1Y1M6"/>
<reference evidence="2 3" key="1">
    <citation type="submission" date="2018-11" db="EMBL/GenBank/DDBJ databases">
        <title>Genomic Encyclopedia of Type Strains, Phase IV (KMG-IV): sequencing the most valuable type-strain genomes for metagenomic binning, comparative biology and taxonomic classification.</title>
        <authorList>
            <person name="Goeker M."/>
        </authorList>
    </citation>
    <scope>NUCLEOTIDE SEQUENCE [LARGE SCALE GENOMIC DNA]</scope>
    <source>
        <strain evidence="2 3">DSM 100275</strain>
    </source>
</reference>
<dbReference type="EMBL" id="RJVI01000002">
    <property type="protein sequence ID" value="ROR32428.1"/>
    <property type="molecule type" value="Genomic_DNA"/>
</dbReference>
<dbReference type="PANTHER" id="PTHR14119">
    <property type="entry name" value="HYDROLASE"/>
    <property type="match status" value="1"/>
</dbReference>
<dbReference type="CDD" id="cd01012">
    <property type="entry name" value="YcaC_related"/>
    <property type="match status" value="1"/>
</dbReference>
<name>A0A3N1Y1M6_9GAMM</name>
<comment type="caution">
    <text evidence="2">The sequence shown here is derived from an EMBL/GenBank/DDBJ whole genome shotgun (WGS) entry which is preliminary data.</text>
</comment>
<dbReference type="PANTHER" id="PTHR14119:SF3">
    <property type="entry name" value="ISOCHORISMATASE DOMAIN-CONTAINING PROTEIN 2"/>
    <property type="match status" value="1"/>
</dbReference>
<evidence type="ECO:0000313" key="3">
    <source>
        <dbReference type="Proteomes" id="UP000276634"/>
    </source>
</evidence>
<evidence type="ECO:0000313" key="2">
    <source>
        <dbReference type="EMBL" id="ROR32428.1"/>
    </source>
</evidence>
<protein>
    <submittedName>
        <fullName evidence="2">Nicotinamidase-related amidase</fullName>
    </submittedName>
</protein>
<dbReference type="Pfam" id="PF00857">
    <property type="entry name" value="Isochorismatase"/>
    <property type="match status" value="1"/>
</dbReference>
<dbReference type="InterPro" id="IPR000868">
    <property type="entry name" value="Isochorismatase-like_dom"/>
</dbReference>
<gene>
    <name evidence="2" type="ORF">EDC57_1629</name>
</gene>
<feature type="domain" description="Isochorismatase-like" evidence="1">
    <location>
        <begin position="8"/>
        <end position="157"/>
    </location>
</feature>
<dbReference type="RefSeq" id="WP_123401369.1">
    <property type="nucleotide sequence ID" value="NZ_RJVI01000002.1"/>
</dbReference>
<dbReference type="InterPro" id="IPR036380">
    <property type="entry name" value="Isochorismatase-like_sf"/>
</dbReference>
<dbReference type="Proteomes" id="UP000276634">
    <property type="component" value="Unassembled WGS sequence"/>
</dbReference>
<evidence type="ECO:0000259" key="1">
    <source>
        <dbReference type="Pfam" id="PF00857"/>
    </source>
</evidence>